<proteinExistence type="predicted"/>
<accession>A0AAV9QU62</accession>
<keyword evidence="2" id="KW-0472">Membrane</keyword>
<evidence type="ECO:0000256" key="2">
    <source>
        <dbReference type="SAM" id="Phobius"/>
    </source>
</evidence>
<organism evidence="3 4">
    <name type="scientific">Crenichthys baileyi</name>
    <name type="common">White River springfish</name>
    <dbReference type="NCBI Taxonomy" id="28760"/>
    <lineage>
        <taxon>Eukaryota</taxon>
        <taxon>Metazoa</taxon>
        <taxon>Chordata</taxon>
        <taxon>Craniata</taxon>
        <taxon>Vertebrata</taxon>
        <taxon>Euteleostomi</taxon>
        <taxon>Actinopterygii</taxon>
        <taxon>Neopterygii</taxon>
        <taxon>Teleostei</taxon>
        <taxon>Neoteleostei</taxon>
        <taxon>Acanthomorphata</taxon>
        <taxon>Ovalentaria</taxon>
        <taxon>Atherinomorphae</taxon>
        <taxon>Cyprinodontiformes</taxon>
        <taxon>Goodeidae</taxon>
        <taxon>Crenichthys</taxon>
    </lineage>
</organism>
<feature type="region of interest" description="Disordered" evidence="1">
    <location>
        <begin position="1"/>
        <end position="29"/>
    </location>
</feature>
<reference evidence="3 4" key="1">
    <citation type="submission" date="2021-06" db="EMBL/GenBank/DDBJ databases">
        <authorList>
            <person name="Palmer J.M."/>
        </authorList>
    </citation>
    <scope>NUCLEOTIDE SEQUENCE [LARGE SCALE GENOMIC DNA]</scope>
    <source>
        <strain evidence="3 4">MEX-2019</strain>
        <tissue evidence="3">Muscle</tissue>
    </source>
</reference>
<sequence>MPSPTREDTAAGSRRADDGGAESRGRETRGDGRDLVCALEMELTSRSLSNKMDCVSCDDLLNRNCADSAEVSVPLSPMGKRATHMEGDDLCRLIDRKFLIEDKKRLCALALGTALVGILLMIIHAEICPYVYEPQQHASSTCGKKFSCKPQSIRPPSSCKVAVIDYSVEGPHASSKHQPHVFERLRERKQGLLIYT</sequence>
<name>A0AAV9QU62_9TELE</name>
<evidence type="ECO:0000313" key="3">
    <source>
        <dbReference type="EMBL" id="KAK5601021.1"/>
    </source>
</evidence>
<keyword evidence="4" id="KW-1185">Reference proteome</keyword>
<gene>
    <name evidence="3" type="ORF">CRENBAI_005337</name>
</gene>
<evidence type="ECO:0000256" key="1">
    <source>
        <dbReference type="SAM" id="MobiDB-lite"/>
    </source>
</evidence>
<dbReference type="GO" id="GO:0016286">
    <property type="term" value="F:small conductance calcium-activated potassium channel activity"/>
    <property type="evidence" value="ECO:0007669"/>
    <property type="project" value="InterPro"/>
</dbReference>
<dbReference type="Pfam" id="PF03530">
    <property type="entry name" value="SK_channel"/>
    <property type="match status" value="1"/>
</dbReference>
<keyword evidence="2" id="KW-1133">Transmembrane helix</keyword>
<feature type="transmembrane region" description="Helical" evidence="2">
    <location>
        <begin position="106"/>
        <end position="125"/>
    </location>
</feature>
<dbReference type="InterPro" id="IPR015449">
    <property type="entry name" value="K_chnl_Ca-activ_SK"/>
</dbReference>
<dbReference type="Proteomes" id="UP001311232">
    <property type="component" value="Unassembled WGS sequence"/>
</dbReference>
<comment type="caution">
    <text evidence="3">The sequence shown here is derived from an EMBL/GenBank/DDBJ whole genome shotgun (WGS) entry which is preliminary data.</text>
</comment>
<protein>
    <submittedName>
        <fullName evidence="3">Uncharacterized protein</fullName>
    </submittedName>
</protein>
<dbReference type="AlphaFoldDB" id="A0AAV9QU62"/>
<dbReference type="GO" id="GO:0016020">
    <property type="term" value="C:membrane"/>
    <property type="evidence" value="ECO:0007669"/>
    <property type="project" value="InterPro"/>
</dbReference>
<dbReference type="EMBL" id="JAHHUM010002728">
    <property type="protein sequence ID" value="KAK5601021.1"/>
    <property type="molecule type" value="Genomic_DNA"/>
</dbReference>
<evidence type="ECO:0000313" key="4">
    <source>
        <dbReference type="Proteomes" id="UP001311232"/>
    </source>
</evidence>
<keyword evidence="2" id="KW-0812">Transmembrane</keyword>